<gene>
    <name evidence="1" type="ORF">ACEG43_33125</name>
</gene>
<dbReference type="Proteomes" id="UP001571476">
    <property type="component" value="Unassembled WGS sequence"/>
</dbReference>
<comment type="caution">
    <text evidence="1">The sequence shown here is derived from an EMBL/GenBank/DDBJ whole genome shotgun (WGS) entry which is preliminary data.</text>
</comment>
<organism evidence="1 2">
    <name type="scientific">Streptomyces aureus</name>
    <dbReference type="NCBI Taxonomy" id="193461"/>
    <lineage>
        <taxon>Bacteria</taxon>
        <taxon>Bacillati</taxon>
        <taxon>Actinomycetota</taxon>
        <taxon>Actinomycetes</taxon>
        <taxon>Kitasatosporales</taxon>
        <taxon>Streptomycetaceae</taxon>
        <taxon>Streptomyces</taxon>
    </lineage>
</organism>
<evidence type="ECO:0008006" key="3">
    <source>
        <dbReference type="Google" id="ProtNLM"/>
    </source>
</evidence>
<evidence type="ECO:0000313" key="2">
    <source>
        <dbReference type="Proteomes" id="UP001571476"/>
    </source>
</evidence>
<protein>
    <recommendedName>
        <fullName evidence="3">Transposase</fullName>
    </recommendedName>
</protein>
<accession>A0ABV4SVD8</accession>
<evidence type="ECO:0000313" key="1">
    <source>
        <dbReference type="EMBL" id="MFA3840988.1"/>
    </source>
</evidence>
<name>A0ABV4SVD8_9ACTN</name>
<dbReference type="EMBL" id="JBGOSP010000020">
    <property type="protein sequence ID" value="MFA3840988.1"/>
    <property type="molecule type" value="Genomic_DNA"/>
</dbReference>
<proteinExistence type="predicted"/>
<dbReference type="RefSeq" id="WP_372565342.1">
    <property type="nucleotide sequence ID" value="NZ_JBGOSP010000020.1"/>
</dbReference>
<sequence length="58" mass="6682">MGEVAEADLAVLVGVISDQKTVHDISHRTSCRALGVSEAWFYKWRRRPDEPTKREINR</sequence>
<reference evidence="1 2" key="1">
    <citation type="submission" date="2024-08" db="EMBL/GenBank/DDBJ databases">
        <title>Genome sequence of Streptomyces aureus CACIA-1.46HGO.</title>
        <authorList>
            <person name="Evangelista-Martinez Z."/>
        </authorList>
    </citation>
    <scope>NUCLEOTIDE SEQUENCE [LARGE SCALE GENOMIC DNA]</scope>
    <source>
        <strain evidence="1 2">CACIA-1.46HGO</strain>
    </source>
</reference>
<keyword evidence="2" id="KW-1185">Reference proteome</keyword>